<evidence type="ECO:0000259" key="2">
    <source>
        <dbReference type="Pfam" id="PF01370"/>
    </source>
</evidence>
<reference evidence="4" key="1">
    <citation type="journal article" date="2019" name="Int. J. Syst. Evol. Microbiol.">
        <title>The Global Catalogue of Microorganisms (GCM) 10K type strain sequencing project: providing services to taxonomists for standard genome sequencing and annotation.</title>
        <authorList>
            <consortium name="The Broad Institute Genomics Platform"/>
            <consortium name="The Broad Institute Genome Sequencing Center for Infectious Disease"/>
            <person name="Wu L."/>
            <person name="Ma J."/>
        </authorList>
    </citation>
    <scope>NUCLEOTIDE SEQUENCE [LARGE SCALE GENOMIC DNA]</scope>
    <source>
        <strain evidence="4">JCM 16898</strain>
    </source>
</reference>
<protein>
    <submittedName>
        <fullName evidence="3">NAD-dependent epimerase/dehydratase family protein</fullName>
    </submittedName>
</protein>
<evidence type="ECO:0000256" key="1">
    <source>
        <dbReference type="ARBA" id="ARBA00007637"/>
    </source>
</evidence>
<proteinExistence type="inferred from homology"/>
<dbReference type="SUPFAM" id="SSF51735">
    <property type="entry name" value="NAD(P)-binding Rossmann-fold domains"/>
    <property type="match status" value="1"/>
</dbReference>
<evidence type="ECO:0000313" key="3">
    <source>
        <dbReference type="EMBL" id="GAA3580027.1"/>
    </source>
</evidence>
<name>A0ABP6YAJ1_9PSEU</name>
<sequence length="316" mass="33510">MSAMALPRGPERTPVVVTGGSGFIGRVTVRAFRERGYPVTVVDRVPYETDDEGVRVVVGDLREPATREAAVTPGTGGIVHLAALTSVLKSVELPRETFTENVAVTHELLELSRERDVPRFVLASTNAVIGDVGTSAITLDLPTRPLTPYGATKAACEMLLSGYSGAYGITTCALRFTNVYGPGMSHKDSFVPRMMRAALKGEGVRVYGTGEQRRDLVHVDDVVRAIVLAYESGHTGRAIVGAGHSVSVLEMVETVRAVTGAELPVEHVPAPAGEMPAVIVDVSASAETIGYRPAISLADGLATAWKYFSELENPAP</sequence>
<dbReference type="Proteomes" id="UP001500689">
    <property type="component" value="Unassembled WGS sequence"/>
</dbReference>
<dbReference type="PANTHER" id="PTHR43000">
    <property type="entry name" value="DTDP-D-GLUCOSE 4,6-DEHYDRATASE-RELATED"/>
    <property type="match status" value="1"/>
</dbReference>
<feature type="domain" description="NAD-dependent epimerase/dehydratase" evidence="2">
    <location>
        <begin position="15"/>
        <end position="237"/>
    </location>
</feature>
<dbReference type="InterPro" id="IPR001509">
    <property type="entry name" value="Epimerase_deHydtase"/>
</dbReference>
<comment type="similarity">
    <text evidence="1">Belongs to the NAD(P)-dependent epimerase/dehydratase family.</text>
</comment>
<evidence type="ECO:0000313" key="4">
    <source>
        <dbReference type="Proteomes" id="UP001500689"/>
    </source>
</evidence>
<gene>
    <name evidence="3" type="ORF">GCM10022222_76020</name>
</gene>
<organism evidence="3 4">
    <name type="scientific">Amycolatopsis ultiminotia</name>
    <dbReference type="NCBI Taxonomy" id="543629"/>
    <lineage>
        <taxon>Bacteria</taxon>
        <taxon>Bacillati</taxon>
        <taxon>Actinomycetota</taxon>
        <taxon>Actinomycetes</taxon>
        <taxon>Pseudonocardiales</taxon>
        <taxon>Pseudonocardiaceae</taxon>
        <taxon>Amycolatopsis</taxon>
    </lineage>
</organism>
<dbReference type="Gene3D" id="3.40.50.720">
    <property type="entry name" value="NAD(P)-binding Rossmann-like Domain"/>
    <property type="match status" value="1"/>
</dbReference>
<dbReference type="InterPro" id="IPR036291">
    <property type="entry name" value="NAD(P)-bd_dom_sf"/>
</dbReference>
<dbReference type="EMBL" id="BAAAZN010000024">
    <property type="protein sequence ID" value="GAA3580027.1"/>
    <property type="molecule type" value="Genomic_DNA"/>
</dbReference>
<comment type="caution">
    <text evidence="3">The sequence shown here is derived from an EMBL/GenBank/DDBJ whole genome shotgun (WGS) entry which is preliminary data.</text>
</comment>
<dbReference type="Pfam" id="PF01370">
    <property type="entry name" value="Epimerase"/>
    <property type="match status" value="1"/>
</dbReference>
<keyword evidence="4" id="KW-1185">Reference proteome</keyword>
<accession>A0ABP6YAJ1</accession>